<dbReference type="Pfam" id="PF01060">
    <property type="entry name" value="TTR-52"/>
    <property type="match status" value="1"/>
</dbReference>
<organism evidence="6 7">
    <name type="scientific">Ditylenchus destructor</name>
    <dbReference type="NCBI Taxonomy" id="166010"/>
    <lineage>
        <taxon>Eukaryota</taxon>
        <taxon>Metazoa</taxon>
        <taxon>Ecdysozoa</taxon>
        <taxon>Nematoda</taxon>
        <taxon>Chromadorea</taxon>
        <taxon>Rhabditida</taxon>
        <taxon>Tylenchina</taxon>
        <taxon>Tylenchomorpha</taxon>
        <taxon>Sphaerularioidea</taxon>
        <taxon>Anguinidae</taxon>
        <taxon>Anguininae</taxon>
        <taxon>Ditylenchus</taxon>
    </lineage>
</organism>
<evidence type="ECO:0000256" key="1">
    <source>
        <dbReference type="ARBA" id="ARBA00004613"/>
    </source>
</evidence>
<dbReference type="InterPro" id="IPR038479">
    <property type="entry name" value="Transthyretin-like_sf"/>
</dbReference>
<accession>A0AAD4NEI1</accession>
<reference evidence="6" key="1">
    <citation type="submission" date="2022-01" db="EMBL/GenBank/DDBJ databases">
        <title>Genome Sequence Resource for Two Populations of Ditylenchus destructor, the Migratory Endoparasitic Phytonematode.</title>
        <authorList>
            <person name="Zhang H."/>
            <person name="Lin R."/>
            <person name="Xie B."/>
        </authorList>
    </citation>
    <scope>NUCLEOTIDE SEQUENCE</scope>
    <source>
        <strain evidence="6">BazhouSP</strain>
    </source>
</reference>
<evidence type="ECO:0000313" key="7">
    <source>
        <dbReference type="Proteomes" id="UP001201812"/>
    </source>
</evidence>
<dbReference type="Gene3D" id="2.60.40.3330">
    <property type="match status" value="1"/>
</dbReference>
<dbReference type="EMBL" id="JAKKPZ010000002">
    <property type="protein sequence ID" value="KAI1725563.1"/>
    <property type="molecule type" value="Genomic_DNA"/>
</dbReference>
<protein>
    <submittedName>
        <fullName evidence="6">Transthyretin-like family domain-containing protein</fullName>
    </submittedName>
</protein>
<dbReference type="Proteomes" id="UP001201812">
    <property type="component" value="Unassembled WGS sequence"/>
</dbReference>
<keyword evidence="5" id="KW-0812">Transmembrane</keyword>
<dbReference type="PANTHER" id="PTHR21700">
    <property type="entry name" value="TRANSTHYRETIN-LIKE FAMILY PROTEIN-RELATED"/>
    <property type="match status" value="1"/>
</dbReference>
<evidence type="ECO:0000256" key="4">
    <source>
        <dbReference type="ARBA" id="ARBA00022729"/>
    </source>
</evidence>
<keyword evidence="5" id="KW-1133">Transmembrane helix</keyword>
<feature type="transmembrane region" description="Helical" evidence="5">
    <location>
        <begin position="12"/>
        <end position="29"/>
    </location>
</feature>
<comment type="caution">
    <text evidence="6">The sequence shown here is derived from an EMBL/GenBank/DDBJ whole genome shotgun (WGS) entry which is preliminary data.</text>
</comment>
<dbReference type="GO" id="GO:0005576">
    <property type="term" value="C:extracellular region"/>
    <property type="evidence" value="ECO:0007669"/>
    <property type="project" value="UniProtKB-SubCell"/>
</dbReference>
<comment type="subcellular location">
    <subcellularLocation>
        <location evidence="1">Secreted</location>
    </subcellularLocation>
</comment>
<evidence type="ECO:0000313" key="6">
    <source>
        <dbReference type="EMBL" id="KAI1725563.1"/>
    </source>
</evidence>
<comment type="similarity">
    <text evidence="2">Belongs to the nematode transthyretin-like family.</text>
</comment>
<evidence type="ECO:0000256" key="5">
    <source>
        <dbReference type="SAM" id="Phobius"/>
    </source>
</evidence>
<keyword evidence="7" id="KW-1185">Reference proteome</keyword>
<dbReference type="GO" id="GO:0009986">
    <property type="term" value="C:cell surface"/>
    <property type="evidence" value="ECO:0007669"/>
    <property type="project" value="InterPro"/>
</dbReference>
<name>A0AAD4NEI1_9BILA</name>
<sequence>MPLIHDCLKKNYLFIFLVLCCIEYGALSMRQQAVGARGRLRCGNTPAANVRVKLFDKDTGIDPDDELDATYTDSNGIFEVKGDTRELTNIDPQLKIYHDCNKGINPCPIKWVINIPDKYISSGTKPKKLFYLGDVNLESKDNHSIAFTESTKSFINVSGGQQPFLSYDSFWLSMIHQYV</sequence>
<keyword evidence="5" id="KW-0472">Membrane</keyword>
<evidence type="ECO:0000256" key="3">
    <source>
        <dbReference type="ARBA" id="ARBA00022525"/>
    </source>
</evidence>
<evidence type="ECO:0000256" key="2">
    <source>
        <dbReference type="ARBA" id="ARBA00010112"/>
    </source>
</evidence>
<gene>
    <name evidence="6" type="ORF">DdX_02225</name>
</gene>
<proteinExistence type="inferred from homology"/>
<dbReference type="InterPro" id="IPR001534">
    <property type="entry name" value="Transthyretin-like"/>
</dbReference>
<keyword evidence="3" id="KW-0964">Secreted</keyword>
<dbReference type="AlphaFoldDB" id="A0AAD4NEI1"/>
<keyword evidence="4" id="KW-0732">Signal</keyword>